<gene>
    <name evidence="1" type="ORF">Vadar_007832</name>
</gene>
<proteinExistence type="predicted"/>
<evidence type="ECO:0000313" key="2">
    <source>
        <dbReference type="Proteomes" id="UP000828048"/>
    </source>
</evidence>
<accession>A0ACB7XPA8</accession>
<keyword evidence="2" id="KW-1185">Reference proteome</keyword>
<protein>
    <submittedName>
        <fullName evidence="1">Uncharacterized protein</fullName>
    </submittedName>
</protein>
<evidence type="ECO:0000313" key="1">
    <source>
        <dbReference type="EMBL" id="KAH7842664.1"/>
    </source>
</evidence>
<sequence>MEAATDPPRRRRRRKKTEDLTNTNSTTISELPSHITCDILSRLPLNSIFSCKRVCSSFRNLTLEPDFPRLHLPRSPLRLILLRFSHSTISFRFLPLDDLRCPHSSSTMKFEIEIPARRPLSPQSTHHFKVVKFAEEGEQLPFRLHCWVYTLGVDDEWRYLGDTGQPTRRYCDFVFLNGALHWIGLQDSDQLLLCYFDMEKEQCRNHPLPNFSMHSFPLRELCFKLGVVDNCLYIRCSVISQVHVNIWVMKDYENMKSWTLEWMPGLPFGWTVSPVKTLEDGTVSSMNENVKILNLSLLILAGLGRWEVDRNGPLCT</sequence>
<dbReference type="EMBL" id="CM037151">
    <property type="protein sequence ID" value="KAH7842664.1"/>
    <property type="molecule type" value="Genomic_DNA"/>
</dbReference>
<reference evidence="1 2" key="1">
    <citation type="journal article" date="2021" name="Hortic Res">
        <title>High-quality reference genome and annotation aids understanding of berry development for evergreen blueberry (Vaccinium darrowii).</title>
        <authorList>
            <person name="Yu J."/>
            <person name="Hulse-Kemp A.M."/>
            <person name="Babiker E."/>
            <person name="Staton M."/>
        </authorList>
    </citation>
    <scope>NUCLEOTIDE SEQUENCE [LARGE SCALE GENOMIC DNA]</scope>
    <source>
        <strain evidence="2">cv. NJ 8807/NJ 8810</strain>
        <tissue evidence="1">Young leaf</tissue>
    </source>
</reference>
<organism evidence="1 2">
    <name type="scientific">Vaccinium darrowii</name>
    <dbReference type="NCBI Taxonomy" id="229202"/>
    <lineage>
        <taxon>Eukaryota</taxon>
        <taxon>Viridiplantae</taxon>
        <taxon>Streptophyta</taxon>
        <taxon>Embryophyta</taxon>
        <taxon>Tracheophyta</taxon>
        <taxon>Spermatophyta</taxon>
        <taxon>Magnoliopsida</taxon>
        <taxon>eudicotyledons</taxon>
        <taxon>Gunneridae</taxon>
        <taxon>Pentapetalae</taxon>
        <taxon>asterids</taxon>
        <taxon>Ericales</taxon>
        <taxon>Ericaceae</taxon>
        <taxon>Vaccinioideae</taxon>
        <taxon>Vaccinieae</taxon>
        <taxon>Vaccinium</taxon>
    </lineage>
</organism>
<comment type="caution">
    <text evidence="1">The sequence shown here is derived from an EMBL/GenBank/DDBJ whole genome shotgun (WGS) entry which is preliminary data.</text>
</comment>
<dbReference type="Proteomes" id="UP000828048">
    <property type="component" value="Chromosome 1"/>
</dbReference>
<name>A0ACB7XPA8_9ERIC</name>